<reference evidence="2 3" key="1">
    <citation type="submission" date="2017-06" db="EMBL/GenBank/DDBJ databases">
        <title>Novel microbial phyla capable of carbon fixation and sulfur reduction in deep-sea sediments.</title>
        <authorList>
            <person name="Huang J."/>
            <person name="Baker B."/>
            <person name="Wang Y."/>
        </authorList>
    </citation>
    <scope>NUCLEOTIDE SEQUENCE [LARGE SCALE GENOMIC DNA]</scope>
    <source>
        <strain evidence="2">B3_LCP</strain>
    </source>
</reference>
<feature type="compositionally biased region" description="Basic and acidic residues" evidence="1">
    <location>
        <begin position="88"/>
        <end position="102"/>
    </location>
</feature>
<dbReference type="EMBL" id="NJBN01000005">
    <property type="protein sequence ID" value="TKJ40334.1"/>
    <property type="molecule type" value="Genomic_DNA"/>
</dbReference>
<dbReference type="Proteomes" id="UP000319619">
    <property type="component" value="Unassembled WGS sequence"/>
</dbReference>
<evidence type="ECO:0000313" key="2">
    <source>
        <dbReference type="EMBL" id="TKJ40334.1"/>
    </source>
</evidence>
<sequence>MKAKPVRICDISRILRISSTSLISFLQEKGYSVVGDFRSPVSSRMLELIQNGYTDGPPFKELDTMLPQAEEWEKQNDTTLNKLHTRPPKPEPAQKKAPEAKPKKYKPRKPGLIRRKAPASLVYTGRIKLTPIDLELIQRLFALEEPEKIKIRDHFRRNTILKAIADID</sequence>
<evidence type="ECO:0000313" key="3">
    <source>
        <dbReference type="Proteomes" id="UP000319619"/>
    </source>
</evidence>
<accession>A0A532UZE9</accession>
<feature type="region of interest" description="Disordered" evidence="1">
    <location>
        <begin position="73"/>
        <end position="109"/>
    </location>
</feature>
<dbReference type="AlphaFoldDB" id="A0A532UZE9"/>
<evidence type="ECO:0000256" key="1">
    <source>
        <dbReference type="SAM" id="MobiDB-lite"/>
    </source>
</evidence>
<gene>
    <name evidence="2" type="ORF">CEE37_08385</name>
</gene>
<proteinExistence type="predicted"/>
<name>A0A532UZE9_UNCL8</name>
<comment type="caution">
    <text evidence="2">The sequence shown here is derived from an EMBL/GenBank/DDBJ whole genome shotgun (WGS) entry which is preliminary data.</text>
</comment>
<protein>
    <submittedName>
        <fullName evidence="2">Uncharacterized protein</fullName>
    </submittedName>
</protein>
<organism evidence="2 3">
    <name type="scientific">candidate division LCP-89 bacterium B3_LCP</name>
    <dbReference type="NCBI Taxonomy" id="2012998"/>
    <lineage>
        <taxon>Bacteria</taxon>
        <taxon>Pseudomonadati</taxon>
        <taxon>Bacteria division LCP-89</taxon>
    </lineage>
</organism>